<dbReference type="AlphaFoldDB" id="A0A174M9M7"/>
<dbReference type="PANTHER" id="PTHR46889">
    <property type="entry name" value="TRANSPOSASE INSF FOR INSERTION SEQUENCE IS3B-RELATED"/>
    <property type="match status" value="1"/>
</dbReference>
<dbReference type="Pfam" id="PF13333">
    <property type="entry name" value="rve_2"/>
    <property type="match status" value="1"/>
</dbReference>
<evidence type="ECO:0000313" key="3">
    <source>
        <dbReference type="Proteomes" id="UP000095454"/>
    </source>
</evidence>
<dbReference type="SUPFAM" id="SSF53098">
    <property type="entry name" value="Ribonuclease H-like"/>
    <property type="match status" value="1"/>
</dbReference>
<evidence type="ECO:0000259" key="1">
    <source>
        <dbReference type="Pfam" id="PF13333"/>
    </source>
</evidence>
<dbReference type="EMBL" id="CZAQ01000038">
    <property type="protein sequence ID" value="CUP33122.1"/>
    <property type="molecule type" value="Genomic_DNA"/>
</dbReference>
<accession>A0A174M9M7</accession>
<evidence type="ECO:0000313" key="2">
    <source>
        <dbReference type="EMBL" id="CUP33122.1"/>
    </source>
</evidence>
<dbReference type="Proteomes" id="UP000095454">
    <property type="component" value="Unassembled WGS sequence"/>
</dbReference>
<sequence>MPVGWSIGTPPNAVLANSSLLRACSQLAYGEHHWVHSDRGSHYRWPGWIAICDGHGIVRSMTRKGCSPDNSRAEGFFGRLKVESFHGRGWDDAGMGEFMEMPDAYLFWYRDKRRKSDLGYMSPMQFRRSLGPVA</sequence>
<dbReference type="GO" id="GO:0015074">
    <property type="term" value="P:DNA integration"/>
    <property type="evidence" value="ECO:0007669"/>
    <property type="project" value="InterPro"/>
</dbReference>
<dbReference type="InterPro" id="IPR050900">
    <property type="entry name" value="Transposase_IS3/IS150/IS904"/>
</dbReference>
<feature type="domain" description="Integrase catalytic" evidence="1">
    <location>
        <begin position="74"/>
        <end position="128"/>
    </location>
</feature>
<dbReference type="GO" id="GO:0003676">
    <property type="term" value="F:nucleic acid binding"/>
    <property type="evidence" value="ECO:0007669"/>
    <property type="project" value="InterPro"/>
</dbReference>
<proteinExistence type="predicted"/>
<protein>
    <submittedName>
        <fullName evidence="2">Integrase core domain</fullName>
    </submittedName>
</protein>
<dbReference type="Gene3D" id="3.30.420.10">
    <property type="entry name" value="Ribonuclease H-like superfamily/Ribonuclease H"/>
    <property type="match status" value="1"/>
</dbReference>
<dbReference type="InterPro" id="IPR001584">
    <property type="entry name" value="Integrase_cat-core"/>
</dbReference>
<gene>
    <name evidence="2" type="ORF">ERS852514_01728</name>
</gene>
<name>A0A174M9M7_9ACTN</name>
<reference evidence="2 3" key="1">
    <citation type="submission" date="2015-09" db="EMBL/GenBank/DDBJ databases">
        <authorList>
            <consortium name="Pathogen Informatics"/>
        </authorList>
    </citation>
    <scope>NUCLEOTIDE SEQUENCE [LARGE SCALE GENOMIC DNA]</scope>
    <source>
        <strain evidence="2 3">2789STDY5834902</strain>
    </source>
</reference>
<organism evidence="2 3">
    <name type="scientific">Collinsella aerofaciens</name>
    <dbReference type="NCBI Taxonomy" id="74426"/>
    <lineage>
        <taxon>Bacteria</taxon>
        <taxon>Bacillati</taxon>
        <taxon>Actinomycetota</taxon>
        <taxon>Coriobacteriia</taxon>
        <taxon>Coriobacteriales</taxon>
        <taxon>Coriobacteriaceae</taxon>
        <taxon>Collinsella</taxon>
    </lineage>
</organism>
<dbReference type="InterPro" id="IPR036397">
    <property type="entry name" value="RNaseH_sf"/>
</dbReference>
<dbReference type="InterPro" id="IPR012337">
    <property type="entry name" value="RNaseH-like_sf"/>
</dbReference>
<dbReference type="PANTHER" id="PTHR46889:SF4">
    <property type="entry name" value="TRANSPOSASE INSO FOR INSERTION SEQUENCE ELEMENT IS911B-RELATED"/>
    <property type="match status" value="1"/>
</dbReference>